<comment type="similarity">
    <text evidence="7">Belongs to the binding-protein-dependent transport system permease family.</text>
</comment>
<protein>
    <submittedName>
        <fullName evidence="9">ABC transporter permease</fullName>
    </submittedName>
</protein>
<comment type="subcellular location">
    <subcellularLocation>
        <location evidence="1 7">Cell membrane</location>
        <topology evidence="1 7">Multi-pass membrane protein</topology>
    </subcellularLocation>
</comment>
<comment type="caution">
    <text evidence="9">The sequence shown here is derived from an EMBL/GenBank/DDBJ whole genome shotgun (WGS) entry which is preliminary data.</text>
</comment>
<feature type="transmembrane region" description="Helical" evidence="7">
    <location>
        <begin position="179"/>
        <end position="200"/>
    </location>
</feature>
<keyword evidence="6 7" id="KW-0472">Membrane</keyword>
<dbReference type="Gene3D" id="1.10.3720.10">
    <property type="entry name" value="MetI-like"/>
    <property type="match status" value="1"/>
</dbReference>
<dbReference type="PANTHER" id="PTHR43227:SF11">
    <property type="entry name" value="BLL4140 PROTEIN"/>
    <property type="match status" value="1"/>
</dbReference>
<keyword evidence="5 7" id="KW-1133">Transmembrane helix</keyword>
<evidence type="ECO:0000256" key="7">
    <source>
        <dbReference type="RuleBase" id="RU363032"/>
    </source>
</evidence>
<evidence type="ECO:0000256" key="3">
    <source>
        <dbReference type="ARBA" id="ARBA00022475"/>
    </source>
</evidence>
<evidence type="ECO:0000313" key="9">
    <source>
        <dbReference type="EMBL" id="MFC5648570.1"/>
    </source>
</evidence>
<evidence type="ECO:0000256" key="5">
    <source>
        <dbReference type="ARBA" id="ARBA00022989"/>
    </source>
</evidence>
<feature type="transmembrane region" description="Helical" evidence="7">
    <location>
        <begin position="212"/>
        <end position="233"/>
    </location>
</feature>
<dbReference type="CDD" id="cd06261">
    <property type="entry name" value="TM_PBP2"/>
    <property type="match status" value="1"/>
</dbReference>
<feature type="transmembrane region" description="Helical" evidence="7">
    <location>
        <begin position="20"/>
        <end position="46"/>
    </location>
</feature>
<name>A0ABW0VRU0_9BACL</name>
<dbReference type="PANTHER" id="PTHR43227">
    <property type="entry name" value="BLL4140 PROTEIN"/>
    <property type="match status" value="1"/>
</dbReference>
<dbReference type="PROSITE" id="PS50928">
    <property type="entry name" value="ABC_TM1"/>
    <property type="match status" value="1"/>
</dbReference>
<gene>
    <name evidence="9" type="ORF">ACFPYJ_05405</name>
</gene>
<dbReference type="Pfam" id="PF00528">
    <property type="entry name" value="BPD_transp_1"/>
    <property type="match status" value="1"/>
</dbReference>
<dbReference type="InterPro" id="IPR035906">
    <property type="entry name" value="MetI-like_sf"/>
</dbReference>
<keyword evidence="4 7" id="KW-0812">Transmembrane</keyword>
<accession>A0ABW0VRU0</accession>
<evidence type="ECO:0000256" key="2">
    <source>
        <dbReference type="ARBA" id="ARBA00022448"/>
    </source>
</evidence>
<keyword evidence="10" id="KW-1185">Reference proteome</keyword>
<evidence type="ECO:0000256" key="6">
    <source>
        <dbReference type="ARBA" id="ARBA00023136"/>
    </source>
</evidence>
<keyword evidence="2 7" id="KW-0813">Transport</keyword>
<feature type="transmembrane region" description="Helical" evidence="7">
    <location>
        <begin position="276"/>
        <end position="297"/>
    </location>
</feature>
<dbReference type="RefSeq" id="WP_379187033.1">
    <property type="nucleotide sequence ID" value="NZ_JBHSOW010000017.1"/>
</dbReference>
<dbReference type="EMBL" id="JBHSOW010000017">
    <property type="protein sequence ID" value="MFC5648570.1"/>
    <property type="molecule type" value="Genomic_DNA"/>
</dbReference>
<reference evidence="10" key="1">
    <citation type="journal article" date="2019" name="Int. J. Syst. Evol. Microbiol.">
        <title>The Global Catalogue of Microorganisms (GCM) 10K type strain sequencing project: providing services to taxonomists for standard genome sequencing and annotation.</title>
        <authorList>
            <consortium name="The Broad Institute Genomics Platform"/>
            <consortium name="The Broad Institute Genome Sequencing Center for Infectious Disease"/>
            <person name="Wu L."/>
            <person name="Ma J."/>
        </authorList>
    </citation>
    <scope>NUCLEOTIDE SEQUENCE [LARGE SCALE GENOMIC DNA]</scope>
    <source>
        <strain evidence="10">CGMCC 1.3240</strain>
    </source>
</reference>
<dbReference type="SUPFAM" id="SSF161098">
    <property type="entry name" value="MetI-like"/>
    <property type="match status" value="1"/>
</dbReference>
<feature type="domain" description="ABC transmembrane type-1" evidence="8">
    <location>
        <begin position="79"/>
        <end position="297"/>
    </location>
</feature>
<evidence type="ECO:0000256" key="1">
    <source>
        <dbReference type="ARBA" id="ARBA00004651"/>
    </source>
</evidence>
<organism evidence="9 10">
    <name type="scientific">Paenibacillus solisilvae</name>
    <dbReference type="NCBI Taxonomy" id="2486751"/>
    <lineage>
        <taxon>Bacteria</taxon>
        <taxon>Bacillati</taxon>
        <taxon>Bacillota</taxon>
        <taxon>Bacilli</taxon>
        <taxon>Bacillales</taxon>
        <taxon>Paenibacillaceae</taxon>
        <taxon>Paenibacillus</taxon>
    </lineage>
</organism>
<feature type="transmembrane region" description="Helical" evidence="7">
    <location>
        <begin position="83"/>
        <end position="104"/>
    </location>
</feature>
<evidence type="ECO:0000313" key="10">
    <source>
        <dbReference type="Proteomes" id="UP001596047"/>
    </source>
</evidence>
<evidence type="ECO:0000259" key="8">
    <source>
        <dbReference type="PROSITE" id="PS50928"/>
    </source>
</evidence>
<keyword evidence="3" id="KW-1003">Cell membrane</keyword>
<proteinExistence type="inferred from homology"/>
<feature type="transmembrane region" description="Helical" evidence="7">
    <location>
        <begin position="125"/>
        <end position="145"/>
    </location>
</feature>
<dbReference type="InterPro" id="IPR050809">
    <property type="entry name" value="UgpAE/MalFG_permease"/>
</dbReference>
<evidence type="ECO:0000256" key="4">
    <source>
        <dbReference type="ARBA" id="ARBA00022692"/>
    </source>
</evidence>
<dbReference type="InterPro" id="IPR000515">
    <property type="entry name" value="MetI-like"/>
</dbReference>
<sequence>MFIRPLSTGLLKRMIACKYLYLLMLPLLVYYIVFDYFPMYGIVLAFKEFNFAKGILRSDWIGLANFREIFALDDFWVAFRNTVIISFGRLVFEFPVPIVVALLINEVSRSGLKNFYQVVYTFPHFLSWVIVSGIMVNFLGAFGVLNQLLDMAGFHKVSLLVDPAHFRGLIYSSSLWKDMGWGTIIYLAAIAGINPTLYEAARIDGANRFHQMVYVTWPALRSTAVILLILQIGRTMSSGGGGFDQIFNLYNPAVYEKADILDTYIYRRTFAVGSSYGTSTAIGLFKSVINFALLYLANRAAKRLGQEGLY</sequence>
<dbReference type="Proteomes" id="UP001596047">
    <property type="component" value="Unassembled WGS sequence"/>
</dbReference>